<accession>A0AA48H768</accession>
<keyword evidence="1" id="KW-0472">Membrane</keyword>
<dbReference type="EMBL" id="AP027081">
    <property type="protein sequence ID" value="BDU77218.1"/>
    <property type="molecule type" value="Genomic_DNA"/>
</dbReference>
<keyword evidence="1" id="KW-1133">Transmembrane helix</keyword>
<organism evidence="2 3">
    <name type="scientific">Mesoterricola sediminis</name>
    <dbReference type="NCBI Taxonomy" id="2927980"/>
    <lineage>
        <taxon>Bacteria</taxon>
        <taxon>Pseudomonadati</taxon>
        <taxon>Acidobacteriota</taxon>
        <taxon>Holophagae</taxon>
        <taxon>Holophagales</taxon>
        <taxon>Holophagaceae</taxon>
        <taxon>Mesoterricola</taxon>
    </lineage>
</organism>
<evidence type="ECO:0008006" key="4">
    <source>
        <dbReference type="Google" id="ProtNLM"/>
    </source>
</evidence>
<dbReference type="KEGG" id="msea:METESE_21760"/>
<sequence length="336" mass="35610">MAGARGTTLVEVLVAAALLGTGLLGLLRLLTGCLRAEGEVRRHLEARLAVQAALEAGQLEERPDWLALEVREGEGRREVRARWREGARVRELVFVRRLPRGHCLAELMMALGLTGLLLAGTLQILAALGLGGRRLGERLEAQLDLRCAAAGLVPLIQGMGYRHPWAAGPGAPGPDRGRPLLGEGRLCFVRDRLLASGLRLEALEPGGRAWVGGDHGRLLPGDRLVRWAGPPGSLLLPAGAGPGRPVEALGALGGAWAVGAALVPVRCGEVVEVGPVGPEGGLRWRAGRGRDLGRMPGIQRFQPEAWAGTGVRIRLEVRRGRTRLAGTLAARPRTPP</sequence>
<keyword evidence="1" id="KW-0812">Transmembrane</keyword>
<feature type="transmembrane region" description="Helical" evidence="1">
    <location>
        <begin position="107"/>
        <end position="130"/>
    </location>
</feature>
<dbReference type="RefSeq" id="WP_316410148.1">
    <property type="nucleotide sequence ID" value="NZ_AP027081.1"/>
</dbReference>
<evidence type="ECO:0000313" key="3">
    <source>
        <dbReference type="Proteomes" id="UP001228113"/>
    </source>
</evidence>
<keyword evidence="3" id="KW-1185">Reference proteome</keyword>
<proteinExistence type="predicted"/>
<evidence type="ECO:0000313" key="2">
    <source>
        <dbReference type="EMBL" id="BDU77218.1"/>
    </source>
</evidence>
<dbReference type="AlphaFoldDB" id="A0AA48H768"/>
<feature type="transmembrane region" description="Helical" evidence="1">
    <location>
        <begin position="12"/>
        <end position="34"/>
    </location>
</feature>
<evidence type="ECO:0000256" key="1">
    <source>
        <dbReference type="SAM" id="Phobius"/>
    </source>
</evidence>
<reference evidence="2" key="1">
    <citation type="journal article" date="2023" name="Int. J. Syst. Evol. Microbiol.">
        <title>Mesoterricola silvestris gen. nov., sp. nov., Mesoterricola sediminis sp. nov., Geothrix oryzae sp. nov., Geothrix edaphica sp. nov., Geothrix rubra sp. nov., and Geothrix limicola sp. nov., six novel members of Acidobacteriota isolated from soils.</title>
        <authorList>
            <person name="Itoh H."/>
            <person name="Sugisawa Y."/>
            <person name="Mise K."/>
            <person name="Xu Z."/>
            <person name="Kuniyasu M."/>
            <person name="Ushijima N."/>
            <person name="Kawano K."/>
            <person name="Kobayashi E."/>
            <person name="Shiratori Y."/>
            <person name="Masuda Y."/>
            <person name="Senoo K."/>
        </authorList>
    </citation>
    <scope>NUCLEOTIDE SEQUENCE</scope>
    <source>
        <strain evidence="2">W786</strain>
    </source>
</reference>
<dbReference type="Proteomes" id="UP001228113">
    <property type="component" value="Chromosome"/>
</dbReference>
<protein>
    <recommendedName>
        <fullName evidence="4">Prepilin-type N-terminal cleavage/methylation domain-containing protein</fullName>
    </recommendedName>
</protein>
<name>A0AA48H768_9BACT</name>
<gene>
    <name evidence="2" type="ORF">METESE_21760</name>
</gene>